<dbReference type="Proteomes" id="UP000572635">
    <property type="component" value="Unassembled WGS sequence"/>
</dbReference>
<dbReference type="RefSeq" id="WP_184391045.1">
    <property type="nucleotide sequence ID" value="NZ_JACHDB010000001.1"/>
</dbReference>
<evidence type="ECO:0000313" key="2">
    <source>
        <dbReference type="Proteomes" id="UP000572635"/>
    </source>
</evidence>
<comment type="caution">
    <text evidence="1">The sequence shown here is derived from an EMBL/GenBank/DDBJ whole genome shotgun (WGS) entry which is preliminary data.</text>
</comment>
<keyword evidence="2" id="KW-1185">Reference proteome</keyword>
<evidence type="ECO:0000313" key="1">
    <source>
        <dbReference type="EMBL" id="MBB5431401.1"/>
    </source>
</evidence>
<accession>A0A7W8QJ76</accession>
<proteinExistence type="predicted"/>
<organism evidence="1 2">
    <name type="scientific">Nocardiopsis composta</name>
    <dbReference type="NCBI Taxonomy" id="157465"/>
    <lineage>
        <taxon>Bacteria</taxon>
        <taxon>Bacillati</taxon>
        <taxon>Actinomycetota</taxon>
        <taxon>Actinomycetes</taxon>
        <taxon>Streptosporangiales</taxon>
        <taxon>Nocardiopsidaceae</taxon>
        <taxon>Nocardiopsis</taxon>
    </lineage>
</organism>
<protein>
    <submittedName>
        <fullName evidence="1">Uncharacterized protein</fullName>
    </submittedName>
</protein>
<gene>
    <name evidence="1" type="ORF">HDA36_001485</name>
</gene>
<name>A0A7W8QJ76_9ACTN</name>
<dbReference type="AlphaFoldDB" id="A0A7W8QJ76"/>
<dbReference type="EMBL" id="JACHDB010000001">
    <property type="protein sequence ID" value="MBB5431401.1"/>
    <property type="molecule type" value="Genomic_DNA"/>
</dbReference>
<reference evidence="1 2" key="1">
    <citation type="submission" date="2020-08" db="EMBL/GenBank/DDBJ databases">
        <title>Sequencing the genomes of 1000 actinobacteria strains.</title>
        <authorList>
            <person name="Klenk H.-P."/>
        </authorList>
    </citation>
    <scope>NUCLEOTIDE SEQUENCE [LARGE SCALE GENOMIC DNA]</scope>
    <source>
        <strain evidence="1 2">DSM 44551</strain>
    </source>
</reference>
<sequence length="87" mass="9353">MTADRLGLLKDSEIAKNLRRYAEATGQTLDAVLADVSKPVPTGMPYTAEEWDAAIPTLARTIKPAPEAVLAMTQRMAASSRHRSDAA</sequence>